<dbReference type="EMBL" id="QPJL01000001">
    <property type="protein sequence ID" value="RCW88816.1"/>
    <property type="molecule type" value="Genomic_DNA"/>
</dbReference>
<sequence>MSLVSKFNRRGFLRSSGVFAVGALAAPTILRAQDGPIVLGHLTPRTGFLGPLGEYAVMAVDLAVEEVNAAGGIDGRELRVLKEDSVNPQTASTKAERMIERDGVAAIIGEISSASALTIAQTAERAKKLFINTGANSDALRGADCKRHMFHVETQNVMYVNAEGQHLLQSGLVEGKSWYLLTADYAFGHDLSAGAKAFLERHGGKLAGEDLIPTDATDFSSFMLKIREAKPDLVALNLAGTQITSFFKQYGEFGLDFPLGGFGFDTAMAWAAGVENFKGTWPSVWNHLIQTEKSQAFTKTFMDKYGKPPENQAWGDYMAIQIMAQAIRATKGTDTAAIIEYFESADAKFDMMKTRQGYFHPETHQLLQEIYAITALPPAEAKNEWDIFTTAGPLPAADQPLETLIADAVGGTCSFGS</sequence>
<dbReference type="InterPro" id="IPR028081">
    <property type="entry name" value="Leu-bd"/>
</dbReference>
<dbReference type="InterPro" id="IPR006311">
    <property type="entry name" value="TAT_signal"/>
</dbReference>
<evidence type="ECO:0000256" key="1">
    <source>
        <dbReference type="ARBA" id="ARBA00010062"/>
    </source>
</evidence>
<keyword evidence="6" id="KW-1185">Reference proteome</keyword>
<dbReference type="Pfam" id="PF13458">
    <property type="entry name" value="Peripla_BP_6"/>
    <property type="match status" value="1"/>
</dbReference>
<dbReference type="Gene3D" id="3.40.50.2300">
    <property type="match status" value="2"/>
</dbReference>
<evidence type="ECO:0000313" key="5">
    <source>
        <dbReference type="EMBL" id="RCW88816.1"/>
    </source>
</evidence>
<evidence type="ECO:0000259" key="4">
    <source>
        <dbReference type="Pfam" id="PF13458"/>
    </source>
</evidence>
<dbReference type="SUPFAM" id="SSF53822">
    <property type="entry name" value="Periplasmic binding protein-like I"/>
    <property type="match status" value="1"/>
</dbReference>
<dbReference type="PROSITE" id="PS51318">
    <property type="entry name" value="TAT"/>
    <property type="match status" value="1"/>
</dbReference>
<organism evidence="5 6">
    <name type="scientific">Paracoccus lutimaris</name>
    <dbReference type="NCBI Taxonomy" id="1490030"/>
    <lineage>
        <taxon>Bacteria</taxon>
        <taxon>Pseudomonadati</taxon>
        <taxon>Pseudomonadota</taxon>
        <taxon>Alphaproteobacteria</taxon>
        <taxon>Rhodobacterales</taxon>
        <taxon>Paracoccaceae</taxon>
        <taxon>Paracoccus</taxon>
    </lineage>
</organism>
<keyword evidence="3" id="KW-0029">Amino-acid transport</keyword>
<evidence type="ECO:0000313" key="6">
    <source>
        <dbReference type="Proteomes" id="UP000253345"/>
    </source>
</evidence>
<reference evidence="5 6" key="1">
    <citation type="submission" date="2018-07" db="EMBL/GenBank/DDBJ databases">
        <title>Genomic Encyclopedia of Type Strains, Phase III (KMG-III): the genomes of soil and plant-associated and newly described type strains.</title>
        <authorList>
            <person name="Whitman W."/>
        </authorList>
    </citation>
    <scope>NUCLEOTIDE SEQUENCE [LARGE SCALE GENOMIC DNA]</scope>
    <source>
        <strain evidence="5 6">CECT 8525</strain>
    </source>
</reference>
<keyword evidence="2" id="KW-0732">Signal</keyword>
<dbReference type="PANTHER" id="PTHR30483">
    <property type="entry name" value="LEUCINE-SPECIFIC-BINDING PROTEIN"/>
    <property type="match status" value="1"/>
</dbReference>
<dbReference type="InterPro" id="IPR028082">
    <property type="entry name" value="Peripla_BP_I"/>
</dbReference>
<dbReference type="RefSeq" id="WP_114347564.1">
    <property type="nucleotide sequence ID" value="NZ_QPJL01000001.1"/>
</dbReference>
<dbReference type="PANTHER" id="PTHR30483:SF6">
    <property type="entry name" value="PERIPLASMIC BINDING PROTEIN OF ABC TRANSPORTER FOR NATURAL AMINO ACIDS"/>
    <property type="match status" value="1"/>
</dbReference>
<dbReference type="OrthoDB" id="5794591at2"/>
<accession>A0A368ZBF1</accession>
<protein>
    <submittedName>
        <fullName evidence="5">Amino acid/amide ABC transporter substrate-binding protein (HAAT family)</fullName>
    </submittedName>
</protein>
<evidence type="ECO:0000256" key="2">
    <source>
        <dbReference type="ARBA" id="ARBA00022729"/>
    </source>
</evidence>
<dbReference type="InterPro" id="IPR051010">
    <property type="entry name" value="BCAA_transport"/>
</dbReference>
<dbReference type="Proteomes" id="UP000253345">
    <property type="component" value="Unassembled WGS sequence"/>
</dbReference>
<evidence type="ECO:0000256" key="3">
    <source>
        <dbReference type="ARBA" id="ARBA00022970"/>
    </source>
</evidence>
<comment type="caution">
    <text evidence="5">The sequence shown here is derived from an EMBL/GenBank/DDBJ whole genome shotgun (WGS) entry which is preliminary data.</text>
</comment>
<feature type="domain" description="Leucine-binding protein" evidence="4">
    <location>
        <begin position="36"/>
        <end position="372"/>
    </location>
</feature>
<comment type="similarity">
    <text evidence="1">Belongs to the leucine-binding protein family.</text>
</comment>
<proteinExistence type="inferred from homology"/>
<dbReference type="GO" id="GO:0006865">
    <property type="term" value="P:amino acid transport"/>
    <property type="evidence" value="ECO:0007669"/>
    <property type="project" value="UniProtKB-KW"/>
</dbReference>
<dbReference type="AlphaFoldDB" id="A0A368ZBF1"/>
<gene>
    <name evidence="5" type="ORF">DFP89_101252</name>
</gene>
<name>A0A368ZBF1_9RHOB</name>
<keyword evidence="3" id="KW-0813">Transport</keyword>